<sequence length="55" mass="6492">MKVFTQKCHMLRIRYKVATPLKKIKFVNQSKNVQKPTQKYIEIVTENLLISGLWG</sequence>
<reference evidence="1" key="1">
    <citation type="submission" date="2014-07" db="EMBL/GenBank/DDBJ databases">
        <title>Identification of a novel salt tolerance gene in wild soybean by whole-genome sequencing.</title>
        <authorList>
            <person name="Lam H.-M."/>
            <person name="Qi X."/>
            <person name="Li M.-W."/>
            <person name="Liu X."/>
            <person name="Xie M."/>
            <person name="Ni M."/>
            <person name="Xu X."/>
        </authorList>
    </citation>
    <scope>NUCLEOTIDE SEQUENCE [LARGE SCALE GENOMIC DNA]</scope>
    <source>
        <tissue evidence="1">Root</tissue>
    </source>
</reference>
<gene>
    <name evidence="1" type="ORF">glysoja_030178</name>
</gene>
<accession>A0A0B2QTG9</accession>
<dbReference type="AlphaFoldDB" id="A0A0B2QTG9"/>
<proteinExistence type="predicted"/>
<organism evidence="1">
    <name type="scientific">Glycine soja</name>
    <name type="common">Wild soybean</name>
    <dbReference type="NCBI Taxonomy" id="3848"/>
    <lineage>
        <taxon>Eukaryota</taxon>
        <taxon>Viridiplantae</taxon>
        <taxon>Streptophyta</taxon>
        <taxon>Embryophyta</taxon>
        <taxon>Tracheophyta</taxon>
        <taxon>Spermatophyta</taxon>
        <taxon>Magnoliopsida</taxon>
        <taxon>eudicotyledons</taxon>
        <taxon>Gunneridae</taxon>
        <taxon>Pentapetalae</taxon>
        <taxon>rosids</taxon>
        <taxon>fabids</taxon>
        <taxon>Fabales</taxon>
        <taxon>Fabaceae</taxon>
        <taxon>Papilionoideae</taxon>
        <taxon>50 kb inversion clade</taxon>
        <taxon>NPAAA clade</taxon>
        <taxon>indigoferoid/millettioid clade</taxon>
        <taxon>Phaseoleae</taxon>
        <taxon>Glycine</taxon>
        <taxon>Glycine subgen. Soja</taxon>
    </lineage>
</organism>
<dbReference type="EMBL" id="KN656547">
    <property type="protein sequence ID" value="KHN23118.1"/>
    <property type="molecule type" value="Genomic_DNA"/>
</dbReference>
<evidence type="ECO:0000313" key="1">
    <source>
        <dbReference type="EMBL" id="KHN23118.1"/>
    </source>
</evidence>
<name>A0A0B2QTG9_GLYSO</name>
<dbReference type="Proteomes" id="UP000053555">
    <property type="component" value="Unassembled WGS sequence"/>
</dbReference>
<protein>
    <submittedName>
        <fullName evidence="1">GEM-like protein 4</fullName>
    </submittedName>
</protein>